<evidence type="ECO:0000256" key="1">
    <source>
        <dbReference type="SAM" id="MobiDB-lite"/>
    </source>
</evidence>
<comment type="caution">
    <text evidence="2">The sequence shown here is derived from an EMBL/GenBank/DDBJ whole genome shotgun (WGS) entry which is preliminary data.</text>
</comment>
<protein>
    <recommendedName>
        <fullName evidence="4">RecT family protein</fullName>
    </recommendedName>
</protein>
<name>A0ABT9P5V6_9ACTN</name>
<evidence type="ECO:0000313" key="2">
    <source>
        <dbReference type="EMBL" id="MDP9828073.1"/>
    </source>
</evidence>
<feature type="region of interest" description="Disordered" evidence="1">
    <location>
        <begin position="239"/>
        <end position="268"/>
    </location>
</feature>
<keyword evidence="3" id="KW-1185">Reference proteome</keyword>
<evidence type="ECO:0000313" key="3">
    <source>
        <dbReference type="Proteomes" id="UP001235712"/>
    </source>
</evidence>
<gene>
    <name evidence="2" type="ORF">J2S57_003822</name>
</gene>
<feature type="compositionally biased region" description="Low complexity" evidence="1">
    <location>
        <begin position="239"/>
        <end position="264"/>
    </location>
</feature>
<organism evidence="2 3">
    <name type="scientific">Kineosporia succinea</name>
    <dbReference type="NCBI Taxonomy" id="84632"/>
    <lineage>
        <taxon>Bacteria</taxon>
        <taxon>Bacillati</taxon>
        <taxon>Actinomycetota</taxon>
        <taxon>Actinomycetes</taxon>
        <taxon>Kineosporiales</taxon>
        <taxon>Kineosporiaceae</taxon>
        <taxon>Kineosporia</taxon>
    </lineage>
</organism>
<sequence length="354" mass="37704">MTIETLASAPTSDLAVPTPIGGHIAVADVTAWVERAELYGQLARRLVRSHFIPQAYKINVPPRAGQAEIDEAYAVAEANATGAMMLGGSLGLDPLTSLQQIYIVHGRPGMYAKIKVALAQAAGHEVWDETYSAERVVVCGRRKGWADDRLVRIELTIADAERAEWAKSNPNYRKTPADMLWSRAASRVVDRIASDVLHGIQSVEDIDADETTVEARPAATSVTSAAILARAAAVKAAADDASPQTVPTAEAASEPAPTKAAPPKIRQGQRDRLAAAFDGLKVTESGERTAILAAVADRVIRSSADLTAAEADTAVDQLERVAKKPTADADAWVDQQLEHAAALDQVLRTVRRGD</sequence>
<reference evidence="2 3" key="1">
    <citation type="submission" date="2023-07" db="EMBL/GenBank/DDBJ databases">
        <title>Sequencing the genomes of 1000 actinobacteria strains.</title>
        <authorList>
            <person name="Klenk H.-P."/>
        </authorList>
    </citation>
    <scope>NUCLEOTIDE SEQUENCE [LARGE SCALE GENOMIC DNA]</scope>
    <source>
        <strain evidence="2 3">DSM 44388</strain>
    </source>
</reference>
<dbReference type="Proteomes" id="UP001235712">
    <property type="component" value="Unassembled WGS sequence"/>
</dbReference>
<dbReference type="RefSeq" id="WP_307244882.1">
    <property type="nucleotide sequence ID" value="NZ_JAUSQZ010000001.1"/>
</dbReference>
<evidence type="ECO:0008006" key="4">
    <source>
        <dbReference type="Google" id="ProtNLM"/>
    </source>
</evidence>
<dbReference type="EMBL" id="JAUSQZ010000001">
    <property type="protein sequence ID" value="MDP9828073.1"/>
    <property type="molecule type" value="Genomic_DNA"/>
</dbReference>
<accession>A0ABT9P5V6</accession>
<proteinExistence type="predicted"/>